<evidence type="ECO:0000256" key="7">
    <source>
        <dbReference type="ARBA" id="ARBA00023211"/>
    </source>
</evidence>
<dbReference type="SUPFAM" id="SSF53649">
    <property type="entry name" value="Alkaline phosphatase-like"/>
    <property type="match status" value="1"/>
</dbReference>
<dbReference type="RefSeq" id="WP_119779279.1">
    <property type="nucleotide sequence ID" value="NZ_QYUK01000011.1"/>
</dbReference>
<feature type="binding site" evidence="9 13">
    <location>
        <position position="448"/>
    </location>
    <ligand>
        <name>Mn(2+)</name>
        <dbReference type="ChEBI" id="CHEBI:29035"/>
        <label>2</label>
    </ligand>
</feature>
<dbReference type="GO" id="GO:0030145">
    <property type="term" value="F:manganese ion binding"/>
    <property type="evidence" value="ECO:0007669"/>
    <property type="project" value="UniProtKB-UniRule"/>
</dbReference>
<comment type="cofactor">
    <cofactor evidence="9">
        <name>Mn(2+)</name>
        <dbReference type="ChEBI" id="CHEBI:29035"/>
    </cofactor>
    <text evidence="9">Binds 2 manganese ions per subunit.</text>
</comment>
<evidence type="ECO:0000256" key="5">
    <source>
        <dbReference type="ARBA" id="ARBA00022723"/>
    </source>
</evidence>
<dbReference type="PANTHER" id="PTHR31637:SF0">
    <property type="entry name" value="2,3-BISPHOSPHOGLYCERATE-INDEPENDENT PHOSPHOGLYCERATE MUTASE"/>
    <property type="match status" value="1"/>
</dbReference>
<feature type="binding site" evidence="9 13">
    <location>
        <position position="20"/>
    </location>
    <ligand>
        <name>Mn(2+)</name>
        <dbReference type="ChEBI" id="CHEBI:29035"/>
        <label>2</label>
    </ligand>
</feature>
<dbReference type="HAMAP" id="MF_01038">
    <property type="entry name" value="GpmI"/>
    <property type="match status" value="1"/>
</dbReference>
<feature type="binding site" evidence="9 12">
    <location>
        <position position="198"/>
    </location>
    <ligand>
        <name>substrate</name>
    </ligand>
</feature>
<dbReference type="FunFam" id="3.40.1450.10:FF:000002">
    <property type="entry name" value="2,3-bisphosphoglycerate-independent phosphoglycerate mutase"/>
    <property type="match status" value="1"/>
</dbReference>
<dbReference type="OrthoDB" id="9800863at2"/>
<dbReference type="PANTHER" id="PTHR31637">
    <property type="entry name" value="2,3-BISPHOSPHOGLYCERATE-INDEPENDENT PHOSPHOGLYCERATE MUTASE"/>
    <property type="match status" value="1"/>
</dbReference>
<reference evidence="16 17" key="1">
    <citation type="submission" date="2018-09" db="EMBL/GenBank/DDBJ databases">
        <authorList>
            <person name="Zhu H."/>
        </authorList>
    </citation>
    <scope>NUCLEOTIDE SEQUENCE [LARGE SCALE GENOMIC DNA]</scope>
    <source>
        <strain evidence="16 17">K1W22B-8</strain>
    </source>
</reference>
<proteinExistence type="inferred from homology"/>
<dbReference type="Pfam" id="PF01676">
    <property type="entry name" value="Metalloenzyme"/>
    <property type="match status" value="1"/>
</dbReference>
<comment type="catalytic activity">
    <reaction evidence="1 9">
        <text>(2R)-2-phosphoglycerate = (2R)-3-phosphoglycerate</text>
        <dbReference type="Rhea" id="RHEA:15901"/>
        <dbReference type="ChEBI" id="CHEBI:58272"/>
        <dbReference type="ChEBI" id="CHEBI:58289"/>
        <dbReference type="EC" id="5.4.2.12"/>
    </reaction>
</comment>
<feature type="binding site" evidence="9 12">
    <location>
        <position position="192"/>
    </location>
    <ligand>
        <name>substrate</name>
    </ligand>
</feature>
<feature type="binding site" evidence="9 13">
    <location>
        <position position="406"/>
    </location>
    <ligand>
        <name>Mn(2+)</name>
        <dbReference type="ChEBI" id="CHEBI:29035"/>
        <label>1</label>
    </ligand>
</feature>
<comment type="function">
    <text evidence="2 9">Catalyzes the interconversion of 2-phosphoglycerate and 3-phosphoglycerate.</text>
</comment>
<dbReference type="GO" id="GO:0006007">
    <property type="term" value="P:glucose catabolic process"/>
    <property type="evidence" value="ECO:0007669"/>
    <property type="project" value="InterPro"/>
</dbReference>
<feature type="domain" description="Metalloenzyme" evidence="14">
    <location>
        <begin position="12"/>
        <end position="503"/>
    </location>
</feature>
<feature type="binding site" evidence="9 12">
    <location>
        <position position="131"/>
    </location>
    <ligand>
        <name>substrate</name>
    </ligand>
</feature>
<evidence type="ECO:0000313" key="16">
    <source>
        <dbReference type="EMBL" id="RJF88647.1"/>
    </source>
</evidence>
<dbReference type="InterPro" id="IPR005995">
    <property type="entry name" value="Pgm_bpd_ind"/>
</dbReference>
<feature type="binding site" evidence="9 13">
    <location>
        <position position="410"/>
    </location>
    <ligand>
        <name>Mn(2+)</name>
        <dbReference type="ChEBI" id="CHEBI:29035"/>
        <label>1</label>
    </ligand>
</feature>
<dbReference type="AlphaFoldDB" id="A0A418WF55"/>
<protein>
    <recommendedName>
        <fullName evidence="9 10">2,3-bisphosphoglycerate-independent phosphoglycerate mutase</fullName>
        <shortName evidence="9">BPG-independent PGAM</shortName>
        <shortName evidence="9">Phosphoglyceromutase</shortName>
        <shortName evidence="9">iPGM</shortName>
        <ecNumber evidence="9 10">5.4.2.12</ecNumber>
    </recommendedName>
</protein>
<evidence type="ECO:0000256" key="8">
    <source>
        <dbReference type="ARBA" id="ARBA00023235"/>
    </source>
</evidence>
<dbReference type="InterPro" id="IPR017850">
    <property type="entry name" value="Alkaline_phosphatase_core_sf"/>
</dbReference>
<feature type="domain" description="BPG-independent PGAM N-terminal" evidence="15">
    <location>
        <begin position="90"/>
        <end position="300"/>
    </location>
</feature>
<dbReference type="GO" id="GO:0005829">
    <property type="term" value="C:cytosol"/>
    <property type="evidence" value="ECO:0007669"/>
    <property type="project" value="TreeGrafter"/>
</dbReference>
<dbReference type="CDD" id="cd16010">
    <property type="entry name" value="iPGM"/>
    <property type="match status" value="1"/>
</dbReference>
<evidence type="ECO:0000256" key="3">
    <source>
        <dbReference type="ARBA" id="ARBA00004798"/>
    </source>
</evidence>
<keyword evidence="6 9" id="KW-0324">Glycolysis</keyword>
<comment type="subunit">
    <text evidence="9">Monomer.</text>
</comment>
<dbReference type="Proteomes" id="UP000284605">
    <property type="component" value="Unassembled WGS sequence"/>
</dbReference>
<dbReference type="EMBL" id="QYUK01000011">
    <property type="protein sequence ID" value="RJF88647.1"/>
    <property type="molecule type" value="Genomic_DNA"/>
</dbReference>
<dbReference type="GO" id="GO:0006096">
    <property type="term" value="P:glycolytic process"/>
    <property type="evidence" value="ECO:0007669"/>
    <property type="project" value="UniProtKB-UniRule"/>
</dbReference>
<evidence type="ECO:0000313" key="17">
    <source>
        <dbReference type="Proteomes" id="UP000284605"/>
    </source>
</evidence>
<dbReference type="NCBIfam" id="TIGR01307">
    <property type="entry name" value="pgm_bpd_ind"/>
    <property type="match status" value="1"/>
</dbReference>
<dbReference type="PIRSF" id="PIRSF001492">
    <property type="entry name" value="IPGAM"/>
    <property type="match status" value="1"/>
</dbReference>
<evidence type="ECO:0000256" key="6">
    <source>
        <dbReference type="ARBA" id="ARBA00023152"/>
    </source>
</evidence>
<evidence type="ECO:0000256" key="13">
    <source>
        <dbReference type="PIRSR" id="PIRSR001492-3"/>
    </source>
</evidence>
<dbReference type="GO" id="GO:0004619">
    <property type="term" value="F:phosphoglycerate mutase activity"/>
    <property type="evidence" value="ECO:0007669"/>
    <property type="project" value="UniProtKB-UniRule"/>
</dbReference>
<dbReference type="Pfam" id="PF06415">
    <property type="entry name" value="iPGM_N"/>
    <property type="match status" value="1"/>
</dbReference>
<evidence type="ECO:0000256" key="10">
    <source>
        <dbReference type="NCBIfam" id="TIGR01307"/>
    </source>
</evidence>
<dbReference type="Gene3D" id="3.40.1450.10">
    <property type="entry name" value="BPG-independent phosphoglycerate mutase, domain B"/>
    <property type="match status" value="1"/>
</dbReference>
<dbReference type="SUPFAM" id="SSF64158">
    <property type="entry name" value="2,3-Bisphosphoglycerate-independent phosphoglycerate mutase, substrate-binding domain"/>
    <property type="match status" value="1"/>
</dbReference>
<comment type="caution">
    <text evidence="16">The sequence shown here is derived from an EMBL/GenBank/DDBJ whole genome shotgun (WGS) entry which is preliminary data.</text>
</comment>
<name>A0A418WF55_9PROT</name>
<dbReference type="EC" id="5.4.2.12" evidence="9 10"/>
<feature type="binding site" evidence="9 12">
    <location>
        <begin position="263"/>
        <end position="266"/>
    </location>
    <ligand>
        <name>substrate</name>
    </ligand>
</feature>
<feature type="active site" description="Phosphoserine intermediate" evidence="9 11">
    <location>
        <position position="70"/>
    </location>
</feature>
<dbReference type="Gene3D" id="3.40.720.10">
    <property type="entry name" value="Alkaline Phosphatase, subunit A"/>
    <property type="match status" value="1"/>
</dbReference>
<comment type="similarity">
    <text evidence="4 9">Belongs to the BPG-independent phosphoglycerate mutase family.</text>
</comment>
<dbReference type="InterPro" id="IPR036646">
    <property type="entry name" value="PGAM_B_sf"/>
</dbReference>
<evidence type="ECO:0000259" key="15">
    <source>
        <dbReference type="Pfam" id="PF06415"/>
    </source>
</evidence>
<gene>
    <name evidence="9" type="primary">gpmI</name>
    <name evidence="16" type="ORF">D3874_18000</name>
</gene>
<keyword evidence="7 9" id="KW-0464">Manganese</keyword>
<feature type="binding site" evidence="9 12">
    <location>
        <position position="339"/>
    </location>
    <ligand>
        <name>substrate</name>
    </ligand>
</feature>
<organism evidence="16 17">
    <name type="scientific">Oleomonas cavernae</name>
    <dbReference type="NCBI Taxonomy" id="2320859"/>
    <lineage>
        <taxon>Bacteria</taxon>
        <taxon>Pseudomonadati</taxon>
        <taxon>Pseudomonadota</taxon>
        <taxon>Alphaproteobacteria</taxon>
        <taxon>Acetobacterales</taxon>
        <taxon>Acetobacteraceae</taxon>
        <taxon>Oleomonas</taxon>
    </lineage>
</organism>
<feature type="binding site" evidence="9 13">
    <location>
        <position position="70"/>
    </location>
    <ligand>
        <name>Mn(2+)</name>
        <dbReference type="ChEBI" id="CHEBI:29035"/>
        <label>2</label>
    </ligand>
</feature>
<evidence type="ECO:0000256" key="11">
    <source>
        <dbReference type="PIRSR" id="PIRSR001492-1"/>
    </source>
</evidence>
<dbReference type="InterPro" id="IPR011258">
    <property type="entry name" value="BPG-indep_PGM_N"/>
</dbReference>
<evidence type="ECO:0000259" key="14">
    <source>
        <dbReference type="Pfam" id="PF01676"/>
    </source>
</evidence>
<feature type="binding site" evidence="9 13">
    <location>
        <position position="466"/>
    </location>
    <ligand>
        <name>Mn(2+)</name>
        <dbReference type="ChEBI" id="CHEBI:29035"/>
        <label>1</label>
    </ligand>
</feature>
<comment type="pathway">
    <text evidence="3 9">Carbohydrate degradation; glycolysis; pyruvate from D-glyceraldehyde 3-phosphate: step 3/5.</text>
</comment>
<evidence type="ECO:0000256" key="9">
    <source>
        <dbReference type="HAMAP-Rule" id="MF_01038"/>
    </source>
</evidence>
<feature type="binding site" evidence="9 13">
    <location>
        <position position="447"/>
    </location>
    <ligand>
        <name>Mn(2+)</name>
        <dbReference type="ChEBI" id="CHEBI:29035"/>
        <label>2</label>
    </ligand>
</feature>
<evidence type="ECO:0000256" key="12">
    <source>
        <dbReference type="PIRSR" id="PIRSR001492-2"/>
    </source>
</evidence>
<dbReference type="UniPathway" id="UPA00109">
    <property type="reaction ID" value="UER00186"/>
</dbReference>
<sequence>MTDAALTVSPQKPVVLCILDGWGWREGGEDNAIAKARTPNYNRLLDTCPRALIETSGLSVGLPEGQMGNSEVGHMNLGGGRVVMQDLPRIDQAAADGSLAENATLLKVIEATKARGGTLHILGLLSPGGVHSHQEHMAALVKIASTHGIKVAVHAFTDGRDTPPQSALEFLGDFQAALADVPGWSIATVSGRYFAMDRDKRWDRVSQAFAALVEGQGAQAPSARAAIEASYAAGVNDEFVKPAVIGSYRGMNDGDGLLMANFRADRAREILVALLDPHFDGFARERLPRFAGVAGMVEYSSQLTALIPAIFPAERVEDPLGAVVAKAGMTQLRIAETEKYAHVTFFFNGGEETVFAGEDRILVPSPKVATYDLEPAMAAVEVTDRLVEAITGKKYDLIVVNYANPDMVGHTGFMAAAITAVETIDACLGRLSGAVEQAGGVMLVTADHGNIEQMFDPQTGGAYTAHTTNLVPALLVNAAAKVELRSGRLADIAPTLLPFLGLDQPAAMTGRALLAPAGTGVAGHAPRHASA</sequence>
<evidence type="ECO:0000256" key="1">
    <source>
        <dbReference type="ARBA" id="ARBA00000370"/>
    </source>
</evidence>
<keyword evidence="5 9" id="KW-0479">Metal-binding</keyword>
<dbReference type="InterPro" id="IPR006124">
    <property type="entry name" value="Metalloenzyme"/>
</dbReference>
<evidence type="ECO:0000256" key="4">
    <source>
        <dbReference type="ARBA" id="ARBA00008819"/>
    </source>
</evidence>
<keyword evidence="8 9" id="KW-0413">Isomerase</keyword>
<accession>A0A418WF55</accession>
<keyword evidence="17" id="KW-1185">Reference proteome</keyword>
<evidence type="ECO:0000256" key="2">
    <source>
        <dbReference type="ARBA" id="ARBA00002315"/>
    </source>
</evidence>
<feature type="binding site" evidence="9 12">
    <location>
        <begin position="160"/>
        <end position="161"/>
    </location>
    <ligand>
        <name>substrate</name>
    </ligand>
</feature>